<dbReference type="Proteomes" id="UP000306102">
    <property type="component" value="Unassembled WGS sequence"/>
</dbReference>
<evidence type="ECO:0000256" key="4">
    <source>
        <dbReference type="ARBA" id="ARBA00022777"/>
    </source>
</evidence>
<evidence type="ECO:0000313" key="9">
    <source>
        <dbReference type="EMBL" id="THG08295.1"/>
    </source>
</evidence>
<evidence type="ECO:0000256" key="5">
    <source>
        <dbReference type="ARBA" id="ARBA00022840"/>
    </source>
</evidence>
<feature type="binding site" evidence="6">
    <location>
        <position position="223"/>
    </location>
    <ligand>
        <name>ATP</name>
        <dbReference type="ChEBI" id="CHEBI:30616"/>
    </ligand>
</feature>
<evidence type="ECO:0000256" key="3">
    <source>
        <dbReference type="ARBA" id="ARBA00022741"/>
    </source>
</evidence>
<dbReference type="AlphaFoldDB" id="A0A4S4DZG7"/>
<dbReference type="PROSITE" id="PS50948">
    <property type="entry name" value="PAN"/>
    <property type="match status" value="1"/>
</dbReference>
<dbReference type="STRING" id="542762.A0A4S4DZG7"/>
<dbReference type="GO" id="GO:0005886">
    <property type="term" value="C:plasma membrane"/>
    <property type="evidence" value="ECO:0007669"/>
    <property type="project" value="TreeGrafter"/>
</dbReference>
<keyword evidence="7" id="KW-0175">Coiled coil</keyword>
<dbReference type="InterPro" id="IPR003609">
    <property type="entry name" value="Pan_app"/>
</dbReference>
<keyword evidence="1" id="KW-0723">Serine/threonine-protein kinase</keyword>
<dbReference type="Gene3D" id="3.30.200.20">
    <property type="entry name" value="Phosphorylase Kinase, domain 1"/>
    <property type="match status" value="1"/>
</dbReference>
<dbReference type="SUPFAM" id="SSF56112">
    <property type="entry name" value="Protein kinase-like (PK-like)"/>
    <property type="match status" value="1"/>
</dbReference>
<reference evidence="9 10" key="1">
    <citation type="journal article" date="2018" name="Proc. Natl. Acad. Sci. U.S.A.">
        <title>Draft genome sequence of Camellia sinensis var. sinensis provides insights into the evolution of the tea genome and tea quality.</title>
        <authorList>
            <person name="Wei C."/>
            <person name="Yang H."/>
            <person name="Wang S."/>
            <person name="Zhao J."/>
            <person name="Liu C."/>
            <person name="Gao L."/>
            <person name="Xia E."/>
            <person name="Lu Y."/>
            <person name="Tai Y."/>
            <person name="She G."/>
            <person name="Sun J."/>
            <person name="Cao H."/>
            <person name="Tong W."/>
            <person name="Gao Q."/>
            <person name="Li Y."/>
            <person name="Deng W."/>
            <person name="Jiang X."/>
            <person name="Wang W."/>
            <person name="Chen Q."/>
            <person name="Zhang S."/>
            <person name="Li H."/>
            <person name="Wu J."/>
            <person name="Wang P."/>
            <person name="Li P."/>
            <person name="Shi C."/>
            <person name="Zheng F."/>
            <person name="Jian J."/>
            <person name="Huang B."/>
            <person name="Shan D."/>
            <person name="Shi M."/>
            <person name="Fang C."/>
            <person name="Yue Y."/>
            <person name="Li F."/>
            <person name="Li D."/>
            <person name="Wei S."/>
            <person name="Han B."/>
            <person name="Jiang C."/>
            <person name="Yin Y."/>
            <person name="Xia T."/>
            <person name="Zhang Z."/>
            <person name="Bennetzen J.L."/>
            <person name="Zhao S."/>
            <person name="Wan X."/>
        </authorList>
    </citation>
    <scope>NUCLEOTIDE SEQUENCE [LARGE SCALE GENOMIC DNA]</scope>
    <source>
        <strain evidence="10">cv. Shuchazao</strain>
        <tissue evidence="9">Leaf</tissue>
    </source>
</reference>
<evidence type="ECO:0000313" key="10">
    <source>
        <dbReference type="Proteomes" id="UP000306102"/>
    </source>
</evidence>
<dbReference type="Pfam" id="PF08276">
    <property type="entry name" value="PAN_2"/>
    <property type="match status" value="1"/>
</dbReference>
<organism evidence="9 10">
    <name type="scientific">Camellia sinensis var. sinensis</name>
    <name type="common">China tea</name>
    <dbReference type="NCBI Taxonomy" id="542762"/>
    <lineage>
        <taxon>Eukaryota</taxon>
        <taxon>Viridiplantae</taxon>
        <taxon>Streptophyta</taxon>
        <taxon>Embryophyta</taxon>
        <taxon>Tracheophyta</taxon>
        <taxon>Spermatophyta</taxon>
        <taxon>Magnoliopsida</taxon>
        <taxon>eudicotyledons</taxon>
        <taxon>Gunneridae</taxon>
        <taxon>Pentapetalae</taxon>
        <taxon>asterids</taxon>
        <taxon>Ericales</taxon>
        <taxon>Theaceae</taxon>
        <taxon>Camellia</taxon>
    </lineage>
</organism>
<evidence type="ECO:0000256" key="1">
    <source>
        <dbReference type="ARBA" id="ARBA00022527"/>
    </source>
</evidence>
<dbReference type="Gene3D" id="1.10.510.10">
    <property type="entry name" value="Transferase(Phosphotransferase) domain 1"/>
    <property type="match status" value="1"/>
</dbReference>
<evidence type="ECO:0000256" key="6">
    <source>
        <dbReference type="PROSITE-ProRule" id="PRU10141"/>
    </source>
</evidence>
<protein>
    <recommendedName>
        <fullName evidence="8">Apple domain-containing protein</fullName>
    </recommendedName>
</protein>
<proteinExistence type="predicted"/>
<dbReference type="GO" id="GO:0004674">
    <property type="term" value="F:protein serine/threonine kinase activity"/>
    <property type="evidence" value="ECO:0007669"/>
    <property type="project" value="UniProtKB-KW"/>
</dbReference>
<comment type="caution">
    <text evidence="9">The sequence shown here is derived from an EMBL/GenBank/DDBJ whole genome shotgun (WGS) entry which is preliminary data.</text>
</comment>
<feature type="domain" description="Apple" evidence="8">
    <location>
        <begin position="1"/>
        <end position="55"/>
    </location>
</feature>
<keyword evidence="10" id="KW-1185">Reference proteome</keyword>
<sequence>MTLKECETMCLKNCSCMSYANSDASGEGSGCLLWFDELVNIRVIENDQDLYVRMAASEFEVKELEPQQFFLLSILSSFEIPRGQGTGGDIEMGRHRPVNSGELGLDNFFKQVQDIEKQYEALNKLLKKLQYAVRYQHQIALAVLSSFNWPQLEQGKDEHSHLSSLNNNTYYGPWHFIVHFEEGLDKERSKAMDNFAINNKLGEGRFGSVYKGMLEGGQEIAVKLLSKYSNGYMSPEYAIEGLFLVKIGIRNSKRLYKEDRTRELIDEPIQNSCNLPEVLRSIHVGLLCVQQRPEDRPKMASVVLMLGGEGALTHSKQPGFFTERNTLKTESTGSEVEQCSTNMVSTTVVV</sequence>
<keyword evidence="5 6" id="KW-0067">ATP-binding</keyword>
<evidence type="ECO:0000259" key="8">
    <source>
        <dbReference type="PROSITE" id="PS50948"/>
    </source>
</evidence>
<dbReference type="InterPro" id="IPR011009">
    <property type="entry name" value="Kinase-like_dom_sf"/>
</dbReference>
<feature type="coiled-coil region" evidence="7">
    <location>
        <begin position="105"/>
        <end position="132"/>
    </location>
</feature>
<dbReference type="GO" id="GO:0005524">
    <property type="term" value="F:ATP binding"/>
    <property type="evidence" value="ECO:0007669"/>
    <property type="project" value="UniProtKB-UniRule"/>
</dbReference>
<dbReference type="PANTHER" id="PTHR27002">
    <property type="entry name" value="RECEPTOR-LIKE SERINE/THREONINE-PROTEIN KINASE SD1-8"/>
    <property type="match status" value="1"/>
</dbReference>
<keyword evidence="2" id="KW-0808">Transferase</keyword>
<dbReference type="InterPro" id="IPR017441">
    <property type="entry name" value="Protein_kinase_ATP_BS"/>
</dbReference>
<gene>
    <name evidence="9" type="ORF">TEA_019959</name>
</gene>
<dbReference type="PANTHER" id="PTHR27002:SF851">
    <property type="entry name" value="G-TYPE LECTIN S-RECEPTOR-LIKE SERINE_THREONINE-PROTEIN KINASE SD1-1"/>
    <property type="match status" value="1"/>
</dbReference>
<keyword evidence="3 6" id="KW-0547">Nucleotide-binding</keyword>
<evidence type="ECO:0000256" key="7">
    <source>
        <dbReference type="SAM" id="Coils"/>
    </source>
</evidence>
<accession>A0A4S4DZG7</accession>
<dbReference type="EMBL" id="SDRB02009404">
    <property type="protein sequence ID" value="THG08295.1"/>
    <property type="molecule type" value="Genomic_DNA"/>
</dbReference>
<evidence type="ECO:0000256" key="2">
    <source>
        <dbReference type="ARBA" id="ARBA00022679"/>
    </source>
</evidence>
<dbReference type="PROSITE" id="PS00107">
    <property type="entry name" value="PROTEIN_KINASE_ATP"/>
    <property type="match status" value="1"/>
</dbReference>
<dbReference type="CDD" id="cd01098">
    <property type="entry name" value="PAN_AP_plant"/>
    <property type="match status" value="1"/>
</dbReference>
<keyword evidence="4" id="KW-0418">Kinase</keyword>
<name>A0A4S4DZG7_CAMSN</name>